<dbReference type="RefSeq" id="WP_377006189.1">
    <property type="nucleotide sequence ID" value="NZ_JBHSGG010000071.1"/>
</dbReference>
<comment type="similarity">
    <text evidence="1">Belongs to the peptidase C40 family.</text>
</comment>
<evidence type="ECO:0000259" key="6">
    <source>
        <dbReference type="PROSITE" id="PS51935"/>
    </source>
</evidence>
<evidence type="ECO:0000256" key="2">
    <source>
        <dbReference type="ARBA" id="ARBA00022670"/>
    </source>
</evidence>
<organism evidence="7 8">
    <name type="scientific">Coralloluteibacterium thermophilum</name>
    <dbReference type="NCBI Taxonomy" id="2707049"/>
    <lineage>
        <taxon>Bacteria</taxon>
        <taxon>Pseudomonadati</taxon>
        <taxon>Pseudomonadota</taxon>
        <taxon>Gammaproteobacteria</taxon>
        <taxon>Lysobacterales</taxon>
        <taxon>Lysobacteraceae</taxon>
        <taxon>Coralloluteibacterium</taxon>
    </lineage>
</organism>
<sequence length="198" mass="21374">MTPKSFLGLAASAVLFAVPSLASALDDVALDPFHGFAASAALSRDSMGFGSAPLPTDFRPLQAPAASARAQDAERVLARAMELIGKPYRWGGTSPEQGFDCSGLVRYVLQDALDVELPRSSREMARMDGERVQSRNQLSTGDLVFFGRSGRVDHVGIYVGEGRFVHAPGRGKSVRISSLSNNYWKNRFIQAQRMPGQG</sequence>
<comment type="caution">
    <text evidence="7">The sequence shown here is derived from an EMBL/GenBank/DDBJ whole genome shotgun (WGS) entry which is preliminary data.</text>
</comment>
<feature type="signal peptide" evidence="5">
    <location>
        <begin position="1"/>
        <end position="24"/>
    </location>
</feature>
<dbReference type="InterPro" id="IPR038765">
    <property type="entry name" value="Papain-like_cys_pep_sf"/>
</dbReference>
<keyword evidence="2" id="KW-0645">Protease</keyword>
<keyword evidence="8" id="KW-1185">Reference proteome</keyword>
<dbReference type="Gene3D" id="3.90.1720.10">
    <property type="entry name" value="endopeptidase domain like (from Nostoc punctiforme)"/>
    <property type="match status" value="1"/>
</dbReference>
<keyword evidence="4" id="KW-0788">Thiol protease</keyword>
<reference evidence="8" key="1">
    <citation type="journal article" date="2019" name="Int. J. Syst. Evol. Microbiol.">
        <title>The Global Catalogue of Microorganisms (GCM) 10K type strain sequencing project: providing services to taxonomists for standard genome sequencing and annotation.</title>
        <authorList>
            <consortium name="The Broad Institute Genomics Platform"/>
            <consortium name="The Broad Institute Genome Sequencing Center for Infectious Disease"/>
            <person name="Wu L."/>
            <person name="Ma J."/>
        </authorList>
    </citation>
    <scope>NUCLEOTIDE SEQUENCE [LARGE SCALE GENOMIC DNA]</scope>
    <source>
        <strain evidence="8">CGMCC 1.13574</strain>
    </source>
</reference>
<accession>A0ABV9NQ28</accession>
<dbReference type="PANTHER" id="PTHR47053:SF1">
    <property type="entry name" value="MUREIN DD-ENDOPEPTIDASE MEPH-RELATED"/>
    <property type="match status" value="1"/>
</dbReference>
<evidence type="ECO:0000313" key="8">
    <source>
        <dbReference type="Proteomes" id="UP001595892"/>
    </source>
</evidence>
<evidence type="ECO:0000256" key="4">
    <source>
        <dbReference type="ARBA" id="ARBA00022807"/>
    </source>
</evidence>
<dbReference type="PANTHER" id="PTHR47053">
    <property type="entry name" value="MUREIN DD-ENDOPEPTIDASE MEPH-RELATED"/>
    <property type="match status" value="1"/>
</dbReference>
<dbReference type="Pfam" id="PF00877">
    <property type="entry name" value="NLPC_P60"/>
    <property type="match status" value="1"/>
</dbReference>
<feature type="chain" id="PRO_5045062771" evidence="5">
    <location>
        <begin position="25"/>
        <end position="198"/>
    </location>
</feature>
<gene>
    <name evidence="7" type="ORF">ACFO3Q_17240</name>
</gene>
<feature type="domain" description="NlpC/P60" evidence="6">
    <location>
        <begin position="70"/>
        <end position="195"/>
    </location>
</feature>
<keyword evidence="5" id="KW-0732">Signal</keyword>
<dbReference type="InterPro" id="IPR051202">
    <property type="entry name" value="Peptidase_C40"/>
</dbReference>
<proteinExistence type="inferred from homology"/>
<dbReference type="SUPFAM" id="SSF54001">
    <property type="entry name" value="Cysteine proteinases"/>
    <property type="match status" value="1"/>
</dbReference>
<dbReference type="PROSITE" id="PS51935">
    <property type="entry name" value="NLPC_P60"/>
    <property type="match status" value="1"/>
</dbReference>
<evidence type="ECO:0000256" key="1">
    <source>
        <dbReference type="ARBA" id="ARBA00007074"/>
    </source>
</evidence>
<evidence type="ECO:0000256" key="5">
    <source>
        <dbReference type="SAM" id="SignalP"/>
    </source>
</evidence>
<dbReference type="InterPro" id="IPR000064">
    <property type="entry name" value="NLP_P60_dom"/>
</dbReference>
<name>A0ABV9NQ28_9GAMM</name>
<dbReference type="EMBL" id="JBHSGG010000071">
    <property type="protein sequence ID" value="MFC4729910.1"/>
    <property type="molecule type" value="Genomic_DNA"/>
</dbReference>
<keyword evidence="3" id="KW-0378">Hydrolase</keyword>
<evidence type="ECO:0000256" key="3">
    <source>
        <dbReference type="ARBA" id="ARBA00022801"/>
    </source>
</evidence>
<protein>
    <submittedName>
        <fullName evidence="7">C40 family peptidase</fullName>
    </submittedName>
</protein>
<evidence type="ECO:0000313" key="7">
    <source>
        <dbReference type="EMBL" id="MFC4729910.1"/>
    </source>
</evidence>
<dbReference type="Proteomes" id="UP001595892">
    <property type="component" value="Unassembled WGS sequence"/>
</dbReference>